<keyword evidence="2" id="KW-1185">Reference proteome</keyword>
<comment type="caution">
    <text evidence="1">The sequence shown here is derived from an EMBL/GenBank/DDBJ whole genome shotgun (WGS) entry which is preliminary data.</text>
</comment>
<reference evidence="1 2" key="1">
    <citation type="submission" date="2014-04" db="EMBL/GenBank/DDBJ databases">
        <title>Genome assembly of Hyalangium minutum DSM 14724.</title>
        <authorList>
            <person name="Sharma G."/>
            <person name="Subramanian S."/>
        </authorList>
    </citation>
    <scope>NUCLEOTIDE SEQUENCE [LARGE SCALE GENOMIC DNA]</scope>
    <source>
        <strain evidence="1 2">DSM 14724</strain>
    </source>
</reference>
<dbReference type="EMBL" id="JMCB01000001">
    <property type="protein sequence ID" value="KFE71941.1"/>
    <property type="molecule type" value="Genomic_DNA"/>
</dbReference>
<evidence type="ECO:0000313" key="1">
    <source>
        <dbReference type="EMBL" id="KFE71941.1"/>
    </source>
</evidence>
<dbReference type="Proteomes" id="UP000028725">
    <property type="component" value="Unassembled WGS sequence"/>
</dbReference>
<dbReference type="STRING" id="394096.DB31_0202"/>
<organism evidence="1 2">
    <name type="scientific">Hyalangium minutum</name>
    <dbReference type="NCBI Taxonomy" id="394096"/>
    <lineage>
        <taxon>Bacteria</taxon>
        <taxon>Pseudomonadati</taxon>
        <taxon>Myxococcota</taxon>
        <taxon>Myxococcia</taxon>
        <taxon>Myxococcales</taxon>
        <taxon>Cystobacterineae</taxon>
        <taxon>Archangiaceae</taxon>
        <taxon>Hyalangium</taxon>
    </lineage>
</organism>
<evidence type="ECO:0000313" key="2">
    <source>
        <dbReference type="Proteomes" id="UP000028725"/>
    </source>
</evidence>
<sequence length="53" mass="5793">MSRFTSSSTKGRLAAKVEISARIFDEVIMTMNLYSVLALTAKATNAGQKKAKR</sequence>
<dbReference type="RefSeq" id="WP_157231708.1">
    <property type="nucleotide sequence ID" value="NZ_JMCB01000001.1"/>
</dbReference>
<proteinExistence type="predicted"/>
<protein>
    <submittedName>
        <fullName evidence="1">Uncharacterized protein</fullName>
    </submittedName>
</protein>
<gene>
    <name evidence="1" type="ORF">DB31_0202</name>
</gene>
<name>A0A085WW78_9BACT</name>
<dbReference type="AlphaFoldDB" id="A0A085WW78"/>
<accession>A0A085WW78</accession>